<dbReference type="GO" id="GO:0016020">
    <property type="term" value="C:membrane"/>
    <property type="evidence" value="ECO:0007669"/>
    <property type="project" value="UniProtKB-SubCell"/>
</dbReference>
<organism evidence="7 8">
    <name type="scientific">Anguilla anguilla</name>
    <name type="common">European freshwater eel</name>
    <name type="synonym">Muraena anguilla</name>
    <dbReference type="NCBI Taxonomy" id="7936"/>
    <lineage>
        <taxon>Eukaryota</taxon>
        <taxon>Metazoa</taxon>
        <taxon>Chordata</taxon>
        <taxon>Craniata</taxon>
        <taxon>Vertebrata</taxon>
        <taxon>Euteleostomi</taxon>
        <taxon>Actinopterygii</taxon>
        <taxon>Neopterygii</taxon>
        <taxon>Teleostei</taxon>
        <taxon>Anguilliformes</taxon>
        <taxon>Anguillidae</taxon>
        <taxon>Anguilla</taxon>
    </lineage>
</organism>
<dbReference type="PANTHER" id="PTHR21706">
    <property type="entry name" value="TRANSMEMBRANE PROTEIN 65"/>
    <property type="match status" value="1"/>
</dbReference>
<dbReference type="EMBL" id="JAFIRN010000009">
    <property type="protein sequence ID" value="KAG5842429.1"/>
    <property type="molecule type" value="Genomic_DNA"/>
</dbReference>
<evidence type="ECO:0000313" key="8">
    <source>
        <dbReference type="Proteomes" id="UP001044222"/>
    </source>
</evidence>
<feature type="region of interest" description="Disordered" evidence="5">
    <location>
        <begin position="254"/>
        <end position="274"/>
    </location>
</feature>
<evidence type="ECO:0000256" key="1">
    <source>
        <dbReference type="ARBA" id="ARBA00004141"/>
    </source>
</evidence>
<protein>
    <recommendedName>
        <fullName evidence="9">Transmembrane protein 65</fullName>
    </recommendedName>
</protein>
<dbReference type="PANTHER" id="PTHR21706:SF15">
    <property type="entry name" value="TRANSMEMBRANE PROTEIN 65"/>
    <property type="match status" value="1"/>
</dbReference>
<comment type="subcellular location">
    <subcellularLocation>
        <location evidence="1">Membrane</location>
        <topology evidence="1">Multi-pass membrane protein</topology>
    </subcellularLocation>
</comment>
<feature type="transmembrane region" description="Helical" evidence="6">
    <location>
        <begin position="140"/>
        <end position="163"/>
    </location>
</feature>
<evidence type="ECO:0000256" key="4">
    <source>
        <dbReference type="ARBA" id="ARBA00023136"/>
    </source>
</evidence>
<sequence>MLLPCLQRALRPALTLASPRLALGKVCVNPPMVRKPFSPVLLMQSSGLGTHPHSEPMEPLTSPQGAREFIYSLHPTERSCLLKELHRFESIAIVQACKKSRYTRGAAGEQPEEEEPRAGPASDGQKQLEMAPPTTAQLRYVLLHNAIPFVGFGFLDNAIMIAAGTQIELSIGVIFGISTMAAAALGNLVSDLAGLGLAGYVEALAHRLGMQIPDLSPKQVDMWQTRVSSHMGKAIGVTIGCLLGMFPLFFLGDDDDDDDKKKKKKKNDAAPSGN</sequence>
<evidence type="ECO:0000313" key="7">
    <source>
        <dbReference type="EMBL" id="KAG5842429.1"/>
    </source>
</evidence>
<dbReference type="GO" id="GO:1903779">
    <property type="term" value="P:regulation of cardiac conduction"/>
    <property type="evidence" value="ECO:0007669"/>
    <property type="project" value="TreeGrafter"/>
</dbReference>
<keyword evidence="2 6" id="KW-0812">Transmembrane</keyword>
<accession>A0A9D3RT40</accession>
<evidence type="ECO:0000256" key="5">
    <source>
        <dbReference type="SAM" id="MobiDB-lite"/>
    </source>
</evidence>
<gene>
    <name evidence="7" type="ORF">ANANG_G00177560</name>
</gene>
<evidence type="ECO:0008006" key="9">
    <source>
        <dbReference type="Google" id="ProtNLM"/>
    </source>
</evidence>
<reference evidence="7" key="1">
    <citation type="submission" date="2021-01" db="EMBL/GenBank/DDBJ databases">
        <title>A chromosome-scale assembly of European eel, Anguilla anguilla.</title>
        <authorList>
            <person name="Henkel C."/>
            <person name="Jong-Raadsen S.A."/>
            <person name="Dufour S."/>
            <person name="Weltzien F.-A."/>
            <person name="Palstra A.P."/>
            <person name="Pelster B."/>
            <person name="Spaink H.P."/>
            <person name="Van Den Thillart G.E."/>
            <person name="Jansen H."/>
            <person name="Zahm M."/>
            <person name="Klopp C."/>
            <person name="Cedric C."/>
            <person name="Louis A."/>
            <person name="Berthelot C."/>
            <person name="Parey E."/>
            <person name="Roest Crollius H."/>
            <person name="Montfort J."/>
            <person name="Robinson-Rechavi M."/>
            <person name="Bucao C."/>
            <person name="Bouchez O."/>
            <person name="Gislard M."/>
            <person name="Lluch J."/>
            <person name="Milhes M."/>
            <person name="Lampietro C."/>
            <person name="Lopez Roques C."/>
            <person name="Donnadieu C."/>
            <person name="Braasch I."/>
            <person name="Desvignes T."/>
            <person name="Postlethwait J."/>
            <person name="Bobe J."/>
            <person name="Guiguen Y."/>
            <person name="Dirks R."/>
        </authorList>
    </citation>
    <scope>NUCLEOTIDE SEQUENCE</scope>
    <source>
        <strain evidence="7">Tag_6206</strain>
        <tissue evidence="7">Liver</tissue>
    </source>
</reference>
<dbReference type="GO" id="GO:0003231">
    <property type="term" value="P:cardiac ventricle development"/>
    <property type="evidence" value="ECO:0007669"/>
    <property type="project" value="TreeGrafter"/>
</dbReference>
<keyword evidence="3 6" id="KW-1133">Transmembrane helix</keyword>
<dbReference type="InterPro" id="IPR019537">
    <property type="entry name" value="TMEM65"/>
</dbReference>
<dbReference type="GO" id="GO:0005739">
    <property type="term" value="C:mitochondrion"/>
    <property type="evidence" value="ECO:0007669"/>
    <property type="project" value="TreeGrafter"/>
</dbReference>
<comment type="caution">
    <text evidence="7">The sequence shown here is derived from an EMBL/GenBank/DDBJ whole genome shotgun (WGS) entry which is preliminary data.</text>
</comment>
<dbReference type="Pfam" id="PF10507">
    <property type="entry name" value="TMEM65"/>
    <property type="match status" value="1"/>
</dbReference>
<dbReference type="Proteomes" id="UP001044222">
    <property type="component" value="Chromosome 9"/>
</dbReference>
<evidence type="ECO:0000256" key="3">
    <source>
        <dbReference type="ARBA" id="ARBA00022989"/>
    </source>
</evidence>
<dbReference type="AlphaFoldDB" id="A0A9D3RT40"/>
<name>A0A9D3RT40_ANGAN</name>
<keyword evidence="8" id="KW-1185">Reference proteome</keyword>
<evidence type="ECO:0000256" key="2">
    <source>
        <dbReference type="ARBA" id="ARBA00022692"/>
    </source>
</evidence>
<keyword evidence="4 6" id="KW-0472">Membrane</keyword>
<proteinExistence type="predicted"/>
<feature type="region of interest" description="Disordered" evidence="5">
    <location>
        <begin position="103"/>
        <end position="128"/>
    </location>
</feature>
<feature type="transmembrane region" description="Helical" evidence="6">
    <location>
        <begin position="169"/>
        <end position="189"/>
    </location>
</feature>
<evidence type="ECO:0000256" key="6">
    <source>
        <dbReference type="SAM" id="Phobius"/>
    </source>
</evidence>
<feature type="transmembrane region" description="Helical" evidence="6">
    <location>
        <begin position="234"/>
        <end position="252"/>
    </location>
</feature>